<dbReference type="Proteomes" id="UP000258309">
    <property type="component" value="Unassembled WGS sequence"/>
</dbReference>
<sequence length="678" mass="74784">MAARQEKSPESVQMVDIGAERPTEIDGDISYPDQNLIAQPLASQNICVAQEDRWWSYMGSFKESHGRRINWLYLSMVISLLAGILFAIGHHLFYHSLNGRIVGSTSSQQWSLRIGNAFAFIVGYSLKTAVGIAYIQYLWRAMRYHPMTLSTINDAFGIQDNPVSFLNWELLTKLRLGIIIALVVLCTGLTSIFAPATLSVTSSVISNSSVINVYNMGISNTSLSSAFASEGNLGGSWGATSALSRVIGAVAETGQRQNFLQSLSQGNISYEIQAYVPLMRCNPANASTQAQLIMDLIGVSGTSGTNSPFPFNLTSYLNNSSFSWIIETDDPTTVSVTALGNIGYFGMAPYWNATLEHPNNNTLVPWWNSNDISAVQVTGLQGQFIAAIPPVNTTLPTNWTLPGTDTVVASGNDTQMQFITCQLYNASIKVHVEFTNGISNSSVLESTWIEDLDNQDYFNYNIPNIIFFQEVSKYLIGAVSWSWDSGEKLGAFYTETELLDTYMATGAQIYYMYKTIDYMYGTVENDSDSFSTDPLTPNQIRNVSLAKDIEDFVLNCSLSMLSESALCNILETNVTSTTIETVYLYEPLNLIYVYCFVVSASLFAVLLGAYAIHDNGAVYDDNVSTFAIAMQSPEVTEIFKNNSTSGQRLDRNLGKMRLRFIGPQGFVRDEGNRNPLES</sequence>
<comment type="caution">
    <text evidence="2">The sequence shown here is derived from an EMBL/GenBank/DDBJ whole genome shotgun (WGS) entry which is preliminary data.</text>
</comment>
<evidence type="ECO:0000313" key="3">
    <source>
        <dbReference type="Proteomes" id="UP000258309"/>
    </source>
</evidence>
<feature type="transmembrane region" description="Helical" evidence="1">
    <location>
        <begin position="114"/>
        <end position="139"/>
    </location>
</feature>
<dbReference type="OMA" id="GRRINWL"/>
<feature type="non-terminal residue" evidence="2">
    <location>
        <position position="678"/>
    </location>
</feature>
<keyword evidence="1" id="KW-1133">Transmembrane helix</keyword>
<feature type="non-terminal residue" evidence="2">
    <location>
        <position position="1"/>
    </location>
</feature>
<accession>A0A3E2HDH0</accession>
<evidence type="ECO:0000313" key="2">
    <source>
        <dbReference type="EMBL" id="RFU31192.1"/>
    </source>
</evidence>
<gene>
    <name evidence="2" type="ORF">B7463_g5137</name>
</gene>
<name>A0A3E2HDH0_SCYLI</name>
<dbReference type="EMBL" id="NCSJ02000081">
    <property type="protein sequence ID" value="RFU31192.1"/>
    <property type="molecule type" value="Genomic_DNA"/>
</dbReference>
<dbReference type="STRING" id="5539.A0A3E2HDH0"/>
<reference evidence="2 3" key="1">
    <citation type="submission" date="2018-05" db="EMBL/GenBank/DDBJ databases">
        <title>Draft genome sequence of Scytalidium lignicola DSM 105466, a ubiquitous saprotrophic fungus.</title>
        <authorList>
            <person name="Buettner E."/>
            <person name="Gebauer A.M."/>
            <person name="Hofrichter M."/>
            <person name="Liers C."/>
            <person name="Kellner H."/>
        </authorList>
    </citation>
    <scope>NUCLEOTIDE SEQUENCE [LARGE SCALE GENOMIC DNA]</scope>
    <source>
        <strain evidence="2 3">DSM 105466</strain>
    </source>
</reference>
<dbReference type="OrthoDB" id="5322539at2759"/>
<feature type="transmembrane region" description="Helical" evidence="1">
    <location>
        <begin position="591"/>
        <end position="612"/>
    </location>
</feature>
<keyword evidence="3" id="KW-1185">Reference proteome</keyword>
<dbReference type="PANTHER" id="PTHR35041">
    <property type="entry name" value="MEDIATOR OF RNA POLYMERASE II TRANSCRIPTION SUBUNIT 1"/>
    <property type="match status" value="1"/>
</dbReference>
<dbReference type="PANTHER" id="PTHR35041:SF3">
    <property type="entry name" value="FORMYLMETHIONINE DEFORMYLASE-LIKE PROTEIN"/>
    <property type="match status" value="1"/>
</dbReference>
<proteinExistence type="predicted"/>
<organism evidence="2 3">
    <name type="scientific">Scytalidium lignicola</name>
    <name type="common">Hyphomycete</name>
    <dbReference type="NCBI Taxonomy" id="5539"/>
    <lineage>
        <taxon>Eukaryota</taxon>
        <taxon>Fungi</taxon>
        <taxon>Dikarya</taxon>
        <taxon>Ascomycota</taxon>
        <taxon>Pezizomycotina</taxon>
        <taxon>Leotiomycetes</taxon>
        <taxon>Leotiomycetes incertae sedis</taxon>
        <taxon>Scytalidium</taxon>
    </lineage>
</organism>
<dbReference type="AlphaFoldDB" id="A0A3E2HDH0"/>
<protein>
    <submittedName>
        <fullName evidence="2">Uncharacterized protein</fullName>
    </submittedName>
</protein>
<keyword evidence="1" id="KW-0812">Transmembrane</keyword>
<feature type="transmembrane region" description="Helical" evidence="1">
    <location>
        <begin position="71"/>
        <end position="94"/>
    </location>
</feature>
<evidence type="ECO:0000256" key="1">
    <source>
        <dbReference type="SAM" id="Phobius"/>
    </source>
</evidence>
<feature type="transmembrane region" description="Helical" evidence="1">
    <location>
        <begin position="176"/>
        <end position="198"/>
    </location>
</feature>
<keyword evidence="1" id="KW-0472">Membrane</keyword>